<keyword evidence="2" id="KW-1185">Reference proteome</keyword>
<dbReference type="RefSeq" id="WP_133404501.1">
    <property type="nucleotide sequence ID" value="NZ_SMTK01000004.1"/>
</dbReference>
<proteinExistence type="predicted"/>
<evidence type="ECO:0000313" key="1">
    <source>
        <dbReference type="EMBL" id="TDK24838.1"/>
    </source>
</evidence>
<dbReference type="AlphaFoldDB" id="A0A4V3ALY4"/>
<evidence type="ECO:0000313" key="2">
    <source>
        <dbReference type="Proteomes" id="UP000295411"/>
    </source>
</evidence>
<sequence>MEHTSAVYLGGRHNDDCWVPRIADCFGLHSDRTREALAQSMTVYVRAVDAAGNVSGVVTEKFLPSKAQGGKR</sequence>
<reference evidence="1 2" key="1">
    <citation type="submission" date="2019-03" db="EMBL/GenBank/DDBJ databases">
        <title>Arthrobacter sp. nov., an bacterium isolated from biocrust in Mu Us Desert.</title>
        <authorList>
            <person name="Lixiong L."/>
        </authorList>
    </citation>
    <scope>NUCLEOTIDE SEQUENCE [LARGE SCALE GENOMIC DNA]</scope>
    <source>
        <strain evidence="1 2">SLN-3</strain>
    </source>
</reference>
<dbReference type="OrthoDB" id="6402258at2"/>
<accession>A0A4V3ALY4</accession>
<dbReference type="Proteomes" id="UP000295411">
    <property type="component" value="Unassembled WGS sequence"/>
</dbReference>
<gene>
    <name evidence="1" type="ORF">E2F48_13655</name>
</gene>
<protein>
    <submittedName>
        <fullName evidence="1">Uncharacterized protein</fullName>
    </submittedName>
</protein>
<organism evidence="1 2">
    <name type="scientific">Arthrobacter crusticola</name>
    <dbReference type="NCBI Taxonomy" id="2547960"/>
    <lineage>
        <taxon>Bacteria</taxon>
        <taxon>Bacillati</taxon>
        <taxon>Actinomycetota</taxon>
        <taxon>Actinomycetes</taxon>
        <taxon>Micrococcales</taxon>
        <taxon>Micrococcaceae</taxon>
        <taxon>Arthrobacter</taxon>
    </lineage>
</organism>
<dbReference type="EMBL" id="SMTK01000004">
    <property type="protein sequence ID" value="TDK24838.1"/>
    <property type="molecule type" value="Genomic_DNA"/>
</dbReference>
<name>A0A4V3ALY4_9MICC</name>
<comment type="caution">
    <text evidence="1">The sequence shown here is derived from an EMBL/GenBank/DDBJ whole genome shotgun (WGS) entry which is preliminary data.</text>
</comment>